<evidence type="ECO:0000256" key="2">
    <source>
        <dbReference type="ARBA" id="ARBA00007639"/>
    </source>
</evidence>
<evidence type="ECO:0000256" key="3">
    <source>
        <dbReference type="ARBA" id="ARBA00022181"/>
    </source>
</evidence>
<accession>A0A3N9TLG0</accession>
<evidence type="ECO:0000256" key="4">
    <source>
        <dbReference type="ARBA" id="ARBA00022729"/>
    </source>
</evidence>
<protein>
    <recommendedName>
        <fullName evidence="3">Autoinducer 2-binding periplasmic protein LuxP</fullName>
    </recommendedName>
</protein>
<dbReference type="Pfam" id="PF13407">
    <property type="entry name" value="Peripla_BP_4"/>
    <property type="match status" value="1"/>
</dbReference>
<evidence type="ECO:0000313" key="6">
    <source>
        <dbReference type="EMBL" id="RQW65189.1"/>
    </source>
</evidence>
<sequence>MVFFSTPSFSGKDNIKTAQSINQSEQNSDVITRNFQNTVSSNSKPTTLNLDDKVKIALIYPSADISDFWIRNYKALIKRLNELNIPYEIQEFSSRQIEHALQTKYIDDVLDNASSYDFVIFGPSELEVQSKNIQKLSKSTEFKTFIWAFHTPNPSWHYTPDAWFDFSSSMGAQVLCHYLIEDLGTDVNFALNRGIPGVTDDQRSQEFSDCVEENGNWLNMYEHFGQYQKKGGEDGAKLIVKNFPEVTMLHNANTAMTMGAIDALTELGKVNDIFITGWGGTAKEVEKIKEGVLNATPMRMSDDVGVATAEAIKYYLEGRADQVPTIYLGRITVASSKMSPEQLEMLSQEAFRYSGE</sequence>
<comment type="caution">
    <text evidence="6">The sequence shown here is derived from an EMBL/GenBank/DDBJ whole genome shotgun (WGS) entry which is preliminary data.</text>
</comment>
<proteinExistence type="inferred from homology"/>
<organism evidence="6 7">
    <name type="scientific">Vibrio viridaestus</name>
    <dbReference type="NCBI Taxonomy" id="2487322"/>
    <lineage>
        <taxon>Bacteria</taxon>
        <taxon>Pseudomonadati</taxon>
        <taxon>Pseudomonadota</taxon>
        <taxon>Gammaproteobacteria</taxon>
        <taxon>Vibrionales</taxon>
        <taxon>Vibrionaceae</taxon>
        <taxon>Vibrio</taxon>
    </lineage>
</organism>
<keyword evidence="4" id="KW-0732">Signal</keyword>
<dbReference type="PANTHER" id="PTHR46847:SF1">
    <property type="entry name" value="D-ALLOSE-BINDING PERIPLASMIC PROTEIN-RELATED"/>
    <property type="match status" value="1"/>
</dbReference>
<comment type="subcellular location">
    <subcellularLocation>
        <location evidence="1">Cell envelope</location>
    </subcellularLocation>
</comment>
<dbReference type="OrthoDB" id="9784024at2"/>
<dbReference type="AlphaFoldDB" id="A0A3N9TLG0"/>
<dbReference type="GO" id="GO:0030313">
    <property type="term" value="C:cell envelope"/>
    <property type="evidence" value="ECO:0007669"/>
    <property type="project" value="UniProtKB-SubCell"/>
</dbReference>
<comment type="similarity">
    <text evidence="2">Belongs to the bacterial solute-binding protein 2 family.</text>
</comment>
<feature type="domain" description="Periplasmic binding protein" evidence="5">
    <location>
        <begin position="56"/>
        <end position="319"/>
    </location>
</feature>
<evidence type="ECO:0000259" key="5">
    <source>
        <dbReference type="Pfam" id="PF13407"/>
    </source>
</evidence>
<gene>
    <name evidence="6" type="ORF">EES38_02185</name>
</gene>
<dbReference type="InterPro" id="IPR025997">
    <property type="entry name" value="SBP_2_dom"/>
</dbReference>
<dbReference type="GO" id="GO:0030246">
    <property type="term" value="F:carbohydrate binding"/>
    <property type="evidence" value="ECO:0007669"/>
    <property type="project" value="UniProtKB-ARBA"/>
</dbReference>
<dbReference type="EMBL" id="RJVQ01000001">
    <property type="protein sequence ID" value="RQW65189.1"/>
    <property type="molecule type" value="Genomic_DNA"/>
</dbReference>
<dbReference type="InterPro" id="IPR028082">
    <property type="entry name" value="Peripla_BP_I"/>
</dbReference>
<dbReference type="Proteomes" id="UP000281112">
    <property type="component" value="Unassembled WGS sequence"/>
</dbReference>
<dbReference type="GO" id="GO:0055085">
    <property type="term" value="P:transmembrane transport"/>
    <property type="evidence" value="ECO:0007669"/>
    <property type="project" value="UniProtKB-ARBA"/>
</dbReference>
<evidence type="ECO:0000256" key="1">
    <source>
        <dbReference type="ARBA" id="ARBA00004196"/>
    </source>
</evidence>
<dbReference type="SUPFAM" id="SSF53822">
    <property type="entry name" value="Periplasmic binding protein-like I"/>
    <property type="match status" value="1"/>
</dbReference>
<reference evidence="6 7" key="1">
    <citation type="submission" date="2018-11" db="EMBL/GenBank/DDBJ databases">
        <title>Vibrio LJC006 sp. nov., isolated from seawater during the bloom of the enteromorpha.</title>
        <authorList>
            <person name="Liang J."/>
        </authorList>
    </citation>
    <scope>NUCLEOTIDE SEQUENCE [LARGE SCALE GENOMIC DNA]</scope>
    <source>
        <strain evidence="6 7">LJC006</strain>
    </source>
</reference>
<dbReference type="Gene3D" id="3.40.50.2300">
    <property type="match status" value="2"/>
</dbReference>
<name>A0A3N9TLG0_9VIBR</name>
<dbReference type="PANTHER" id="PTHR46847">
    <property type="entry name" value="D-ALLOSE-BINDING PERIPLASMIC PROTEIN-RELATED"/>
    <property type="match status" value="1"/>
</dbReference>
<keyword evidence="7" id="KW-1185">Reference proteome</keyword>
<evidence type="ECO:0000313" key="7">
    <source>
        <dbReference type="Proteomes" id="UP000281112"/>
    </source>
</evidence>